<reference evidence="2" key="2">
    <citation type="submission" date="2015-03" db="UniProtKB">
        <authorList>
            <consortium name="EnsemblPlants"/>
        </authorList>
    </citation>
    <scope>IDENTIFICATION</scope>
</reference>
<dbReference type="PANTHER" id="PTHR45224:SF16">
    <property type="entry name" value="OS01G0527900 PROTEIN"/>
    <property type="match status" value="1"/>
</dbReference>
<protein>
    <submittedName>
        <fullName evidence="2">Uncharacterized protein</fullName>
    </submittedName>
</protein>
<dbReference type="Gramene" id="OBART05G12660.1">
    <property type="protein sequence ID" value="OBART05G12660.1"/>
    <property type="gene ID" value="OBART05G12660"/>
</dbReference>
<feature type="compositionally biased region" description="Low complexity" evidence="1">
    <location>
        <begin position="15"/>
        <end position="27"/>
    </location>
</feature>
<sequence>MSRRTKREVAPPPCATANSSASSSGPPGVHIPPAAPYPYGGPLFPVTSHGGFICISGLESRPLGGLVDFIKNTTNPMHHVTEECQLQPINVENGNNGNDTRTEKRLGWSTEEDLRLRDYADAIPLDDEEIPRPMGVKAAKAQRIGKGKGKVQDCTAELEDDIRKFYGCT</sequence>
<dbReference type="EnsemblPlants" id="OBART05G12660.1">
    <property type="protein sequence ID" value="OBART05G12660.1"/>
    <property type="gene ID" value="OBART05G12660"/>
</dbReference>
<evidence type="ECO:0000313" key="2">
    <source>
        <dbReference type="EnsemblPlants" id="OBART05G12660.1"/>
    </source>
</evidence>
<dbReference type="HOGENOM" id="CLU_1580927_0_0_1"/>
<accession>A0A0D3G6D5</accession>
<dbReference type="PANTHER" id="PTHR45224">
    <property type="entry name" value="OS01G0527900 PROTEIN-RELATED"/>
    <property type="match status" value="1"/>
</dbReference>
<evidence type="ECO:0000256" key="1">
    <source>
        <dbReference type="SAM" id="MobiDB-lite"/>
    </source>
</evidence>
<name>A0A0D3G6D5_9ORYZ</name>
<proteinExistence type="predicted"/>
<evidence type="ECO:0000313" key="3">
    <source>
        <dbReference type="Proteomes" id="UP000026960"/>
    </source>
</evidence>
<dbReference type="AlphaFoldDB" id="A0A0D3G6D5"/>
<reference evidence="2" key="1">
    <citation type="journal article" date="2009" name="Rice">
        <title>De Novo Next Generation Sequencing of Plant Genomes.</title>
        <authorList>
            <person name="Rounsley S."/>
            <person name="Marri P.R."/>
            <person name="Yu Y."/>
            <person name="He R."/>
            <person name="Sisneros N."/>
            <person name="Goicoechea J.L."/>
            <person name="Lee S.J."/>
            <person name="Angelova A."/>
            <person name="Kudrna D."/>
            <person name="Luo M."/>
            <person name="Affourtit J."/>
            <person name="Desany B."/>
            <person name="Knight J."/>
            <person name="Niazi F."/>
            <person name="Egholm M."/>
            <person name="Wing R.A."/>
        </authorList>
    </citation>
    <scope>NUCLEOTIDE SEQUENCE [LARGE SCALE GENOMIC DNA]</scope>
    <source>
        <strain evidence="2">cv. IRGC 105608</strain>
    </source>
</reference>
<dbReference type="PaxDb" id="65489-OBART05G12660.1"/>
<organism evidence="2">
    <name type="scientific">Oryza barthii</name>
    <dbReference type="NCBI Taxonomy" id="65489"/>
    <lineage>
        <taxon>Eukaryota</taxon>
        <taxon>Viridiplantae</taxon>
        <taxon>Streptophyta</taxon>
        <taxon>Embryophyta</taxon>
        <taxon>Tracheophyta</taxon>
        <taxon>Spermatophyta</taxon>
        <taxon>Magnoliopsida</taxon>
        <taxon>Liliopsida</taxon>
        <taxon>Poales</taxon>
        <taxon>Poaceae</taxon>
        <taxon>BOP clade</taxon>
        <taxon>Oryzoideae</taxon>
        <taxon>Oryzeae</taxon>
        <taxon>Oryzinae</taxon>
        <taxon>Oryza</taxon>
    </lineage>
</organism>
<keyword evidence="3" id="KW-1185">Reference proteome</keyword>
<dbReference type="Proteomes" id="UP000026960">
    <property type="component" value="Chromosome 5"/>
</dbReference>
<feature type="region of interest" description="Disordered" evidence="1">
    <location>
        <begin position="1"/>
        <end position="29"/>
    </location>
</feature>